<feature type="chain" id="PRO_5026778307" evidence="1">
    <location>
        <begin position="18"/>
        <end position="174"/>
    </location>
</feature>
<evidence type="ECO:0000313" key="3">
    <source>
        <dbReference type="Proteomes" id="UP000439994"/>
    </source>
</evidence>
<sequence>MKIIYLAFFSLLINACATSPNESDNVKATSINYLLTKNDTSVFYVGVVGFDGKRTDGNGIKPGPHILYLRALQSKDSSSDKVQEAFLPIKVKLNESKQHLLRASNTENQIMVWVEDEQSNLVSQKVPLRFNKNDVIKLKAPVDDGIERIEIVTQRTTPFQLSRKTESNVVSKML</sequence>
<keyword evidence="1" id="KW-0732">Signal</keyword>
<gene>
    <name evidence="2" type="ORF">GNP35_04495</name>
</gene>
<evidence type="ECO:0000313" key="2">
    <source>
        <dbReference type="EMBL" id="MUH71802.1"/>
    </source>
</evidence>
<dbReference type="Proteomes" id="UP000439994">
    <property type="component" value="Unassembled WGS sequence"/>
</dbReference>
<protein>
    <submittedName>
        <fullName evidence="2">Uncharacterized protein</fullName>
    </submittedName>
</protein>
<dbReference type="AlphaFoldDB" id="A0A6N8FAL2"/>
<comment type="caution">
    <text evidence="2">The sequence shown here is derived from an EMBL/GenBank/DDBJ whole genome shotgun (WGS) entry which is preliminary data.</text>
</comment>
<feature type="signal peptide" evidence="1">
    <location>
        <begin position="1"/>
        <end position="17"/>
    </location>
</feature>
<keyword evidence="3" id="KW-1185">Reference proteome</keyword>
<proteinExistence type="predicted"/>
<evidence type="ECO:0000256" key="1">
    <source>
        <dbReference type="SAM" id="SignalP"/>
    </source>
</evidence>
<reference evidence="2 3" key="1">
    <citation type="submission" date="2019-11" db="EMBL/GenBank/DDBJ databases">
        <title>P. haliotis isolates from Z. marina roots.</title>
        <authorList>
            <person name="Cohen M."/>
            <person name="Jospin G."/>
            <person name="Eisen J.A."/>
            <person name="Coil D.A."/>
        </authorList>
    </citation>
    <scope>NUCLEOTIDE SEQUENCE [LARGE SCALE GENOMIC DNA]</scope>
    <source>
        <strain evidence="2 3">UCD-MCMsp1aY</strain>
    </source>
</reference>
<organism evidence="2 3">
    <name type="scientific">Psychrosphaera haliotis</name>
    <dbReference type="NCBI Taxonomy" id="555083"/>
    <lineage>
        <taxon>Bacteria</taxon>
        <taxon>Pseudomonadati</taxon>
        <taxon>Pseudomonadota</taxon>
        <taxon>Gammaproteobacteria</taxon>
        <taxon>Alteromonadales</taxon>
        <taxon>Pseudoalteromonadaceae</taxon>
        <taxon>Psychrosphaera</taxon>
    </lineage>
</organism>
<name>A0A6N8FAL2_9GAMM</name>
<dbReference type="RefSeq" id="WP_155694900.1">
    <property type="nucleotide sequence ID" value="NZ_WOCD01000002.1"/>
</dbReference>
<dbReference type="EMBL" id="WOCD01000002">
    <property type="protein sequence ID" value="MUH71802.1"/>
    <property type="molecule type" value="Genomic_DNA"/>
</dbReference>
<accession>A0A6N8FAL2</accession>